<evidence type="ECO:0000313" key="2">
    <source>
        <dbReference type="EMBL" id="GAA1677574.1"/>
    </source>
</evidence>
<organism evidence="2 3">
    <name type="scientific">Kribbella yunnanensis</name>
    <dbReference type="NCBI Taxonomy" id="190194"/>
    <lineage>
        <taxon>Bacteria</taxon>
        <taxon>Bacillati</taxon>
        <taxon>Actinomycetota</taxon>
        <taxon>Actinomycetes</taxon>
        <taxon>Propionibacteriales</taxon>
        <taxon>Kribbellaceae</taxon>
        <taxon>Kribbella</taxon>
    </lineage>
</organism>
<keyword evidence="3" id="KW-1185">Reference proteome</keyword>
<protein>
    <submittedName>
        <fullName evidence="2">Uncharacterized protein</fullName>
    </submittedName>
</protein>
<accession>A0ABP4STX8</accession>
<evidence type="ECO:0000256" key="1">
    <source>
        <dbReference type="SAM" id="MobiDB-lite"/>
    </source>
</evidence>
<gene>
    <name evidence="2" type="ORF">GCM10009745_21240</name>
</gene>
<name>A0ABP4STX8_9ACTN</name>
<dbReference type="Proteomes" id="UP001500280">
    <property type="component" value="Unassembled WGS sequence"/>
</dbReference>
<evidence type="ECO:0000313" key="3">
    <source>
        <dbReference type="Proteomes" id="UP001500280"/>
    </source>
</evidence>
<reference evidence="3" key="1">
    <citation type="journal article" date="2019" name="Int. J. Syst. Evol. Microbiol.">
        <title>The Global Catalogue of Microorganisms (GCM) 10K type strain sequencing project: providing services to taxonomists for standard genome sequencing and annotation.</title>
        <authorList>
            <consortium name="The Broad Institute Genomics Platform"/>
            <consortium name="The Broad Institute Genome Sequencing Center for Infectious Disease"/>
            <person name="Wu L."/>
            <person name="Ma J."/>
        </authorList>
    </citation>
    <scope>NUCLEOTIDE SEQUENCE [LARGE SCALE GENOMIC DNA]</scope>
    <source>
        <strain evidence="3">JCM 14307</strain>
    </source>
</reference>
<comment type="caution">
    <text evidence="2">The sequence shown here is derived from an EMBL/GenBank/DDBJ whole genome shotgun (WGS) entry which is preliminary data.</text>
</comment>
<sequence length="65" mass="7352">MRYVGPLQELLDQPRFPDPAPPTNRHSAAWPTHSPALADGRQQFLEDPELSTPPNKPAHQDHLTY</sequence>
<proteinExistence type="predicted"/>
<feature type="region of interest" description="Disordered" evidence="1">
    <location>
        <begin position="1"/>
        <end position="65"/>
    </location>
</feature>
<dbReference type="EMBL" id="BAAANF010000007">
    <property type="protein sequence ID" value="GAA1677574.1"/>
    <property type="molecule type" value="Genomic_DNA"/>
</dbReference>